<dbReference type="Proteomes" id="UP000266426">
    <property type="component" value="Unassembled WGS sequence"/>
</dbReference>
<comment type="similarity">
    <text evidence="1">Belongs to the RutC family.</text>
</comment>
<dbReference type="InterPro" id="IPR035959">
    <property type="entry name" value="RutC-like_sf"/>
</dbReference>
<name>A0A3A4QYK1_9BACT</name>
<accession>A0A3A4QYK1</accession>
<proteinExistence type="inferred from homology"/>
<dbReference type="EMBL" id="QZJZ01000059">
    <property type="protein sequence ID" value="RJP58874.1"/>
    <property type="molecule type" value="Genomic_DNA"/>
</dbReference>
<comment type="caution">
    <text evidence="2">The sequence shown here is derived from an EMBL/GenBank/DDBJ whole genome shotgun (WGS) entry which is preliminary data.</text>
</comment>
<organism evidence="2 3">
    <name type="scientific">Candidatus Auribacter fodinae</name>
    <dbReference type="NCBI Taxonomy" id="2093366"/>
    <lineage>
        <taxon>Bacteria</taxon>
        <taxon>Pseudomonadati</taxon>
        <taxon>Candidatus Auribacterota</taxon>
        <taxon>Candidatus Auribacteria</taxon>
        <taxon>Candidatus Auribacterales</taxon>
        <taxon>Candidatus Auribacteraceae</taxon>
        <taxon>Candidatus Auribacter</taxon>
    </lineage>
</organism>
<dbReference type="InterPro" id="IPR006056">
    <property type="entry name" value="RidA"/>
</dbReference>
<gene>
    <name evidence="2" type="ORF">C4541_07090</name>
</gene>
<dbReference type="PANTHER" id="PTHR11803">
    <property type="entry name" value="2-IMINOBUTANOATE/2-IMINOPROPANOATE DEAMINASE RIDA"/>
    <property type="match status" value="1"/>
</dbReference>
<reference evidence="2 3" key="1">
    <citation type="journal article" date="2017" name="ISME J.">
        <title>Energy and carbon metabolisms in a deep terrestrial subsurface fluid microbial community.</title>
        <authorList>
            <person name="Momper L."/>
            <person name="Jungbluth S.P."/>
            <person name="Lee M.D."/>
            <person name="Amend J.P."/>
        </authorList>
    </citation>
    <scope>NUCLEOTIDE SEQUENCE [LARGE SCALE GENOMIC DNA]</scope>
    <source>
        <strain evidence="2">SURF_26</strain>
    </source>
</reference>
<dbReference type="SUPFAM" id="SSF55298">
    <property type="entry name" value="YjgF-like"/>
    <property type="match status" value="1"/>
</dbReference>
<evidence type="ECO:0000313" key="2">
    <source>
        <dbReference type="EMBL" id="RJP58874.1"/>
    </source>
</evidence>
<dbReference type="GO" id="GO:0005829">
    <property type="term" value="C:cytosol"/>
    <property type="evidence" value="ECO:0007669"/>
    <property type="project" value="TreeGrafter"/>
</dbReference>
<dbReference type="NCBIfam" id="TIGR00004">
    <property type="entry name" value="Rid family detoxifying hydrolase"/>
    <property type="match status" value="1"/>
</dbReference>
<evidence type="ECO:0000313" key="3">
    <source>
        <dbReference type="Proteomes" id="UP000266426"/>
    </source>
</evidence>
<evidence type="ECO:0000256" key="1">
    <source>
        <dbReference type="ARBA" id="ARBA00010552"/>
    </source>
</evidence>
<dbReference type="Pfam" id="PF01042">
    <property type="entry name" value="Ribonuc_L-PSP"/>
    <property type="match status" value="1"/>
</dbReference>
<sequence length="122" mass="13161">MKTILTSDCAPKPAGPYSVAVKTGNLIFVSGQIAPDATGDNPVSTQTERILSNLKILVESYGLTLGHVVKTTIFLTDINQFDTMNSIYSKYFRSNPPARSCVEVSRLPKGALVEVEVILSAE</sequence>
<dbReference type="FunFam" id="3.30.1330.40:FF:000001">
    <property type="entry name" value="L-PSP family endoribonuclease"/>
    <property type="match status" value="1"/>
</dbReference>
<dbReference type="CDD" id="cd00448">
    <property type="entry name" value="YjgF_YER057c_UK114_family"/>
    <property type="match status" value="1"/>
</dbReference>
<dbReference type="Gene3D" id="3.30.1330.40">
    <property type="entry name" value="RutC-like"/>
    <property type="match status" value="1"/>
</dbReference>
<protein>
    <submittedName>
        <fullName evidence="2">Reactive intermediate/imine deaminase</fullName>
    </submittedName>
</protein>
<dbReference type="AlphaFoldDB" id="A0A3A4QYK1"/>
<dbReference type="InterPro" id="IPR006175">
    <property type="entry name" value="YjgF/YER057c/UK114"/>
</dbReference>
<dbReference type="GO" id="GO:0019239">
    <property type="term" value="F:deaminase activity"/>
    <property type="evidence" value="ECO:0007669"/>
    <property type="project" value="TreeGrafter"/>
</dbReference>
<dbReference type="PANTHER" id="PTHR11803:SF39">
    <property type="entry name" value="2-IMINOBUTANOATE_2-IMINOPROPANOATE DEAMINASE"/>
    <property type="match status" value="1"/>
</dbReference>